<dbReference type="EMBL" id="BSUN01000001">
    <property type="protein sequence ID" value="GMA33879.1"/>
    <property type="molecule type" value="Genomic_DNA"/>
</dbReference>
<dbReference type="Gene3D" id="3.30.565.10">
    <property type="entry name" value="Histidine kinase-like ATPase, C-terminal domain"/>
    <property type="match status" value="1"/>
</dbReference>
<accession>A0ABQ6I7S7</accession>
<name>A0ABQ6I7S7_9MICO</name>
<comment type="caution">
    <text evidence="8">The sequence shown here is derived from an EMBL/GenBank/DDBJ whole genome shotgun (WGS) entry which is preliminary data.</text>
</comment>
<evidence type="ECO:0000256" key="5">
    <source>
        <dbReference type="ARBA" id="ARBA00023012"/>
    </source>
</evidence>
<evidence type="ECO:0000259" key="7">
    <source>
        <dbReference type="PROSITE" id="PS50109"/>
    </source>
</evidence>
<dbReference type="SUPFAM" id="SSF55874">
    <property type="entry name" value="ATPase domain of HSP90 chaperone/DNA topoisomerase II/histidine kinase"/>
    <property type="match status" value="1"/>
</dbReference>
<dbReference type="PANTHER" id="PTHR43711">
    <property type="entry name" value="TWO-COMPONENT HISTIDINE KINASE"/>
    <property type="match status" value="1"/>
</dbReference>
<comment type="catalytic activity">
    <reaction evidence="1">
        <text>ATP + protein L-histidine = ADP + protein N-phospho-L-histidine.</text>
        <dbReference type="EC" id="2.7.13.3"/>
    </reaction>
</comment>
<keyword evidence="4" id="KW-0418">Kinase</keyword>
<keyword evidence="9" id="KW-1185">Reference proteome</keyword>
<feature type="compositionally biased region" description="Polar residues" evidence="6">
    <location>
        <begin position="138"/>
        <end position="156"/>
    </location>
</feature>
<gene>
    <name evidence="8" type="ORF">GCM10025876_00830</name>
</gene>
<proteinExistence type="predicted"/>
<keyword evidence="5" id="KW-0902">Two-component regulatory system</keyword>
<dbReference type="InterPro" id="IPR036890">
    <property type="entry name" value="HATPase_C_sf"/>
</dbReference>
<dbReference type="InterPro" id="IPR050736">
    <property type="entry name" value="Sensor_HK_Regulatory"/>
</dbReference>
<dbReference type="EC" id="2.7.13.3" evidence="2"/>
<dbReference type="InterPro" id="IPR005467">
    <property type="entry name" value="His_kinase_dom"/>
</dbReference>
<organism evidence="8 9">
    <name type="scientific">Demequina litorisediminis</name>
    <dbReference type="NCBI Taxonomy" id="1849022"/>
    <lineage>
        <taxon>Bacteria</taxon>
        <taxon>Bacillati</taxon>
        <taxon>Actinomycetota</taxon>
        <taxon>Actinomycetes</taxon>
        <taxon>Micrococcales</taxon>
        <taxon>Demequinaceae</taxon>
        <taxon>Demequina</taxon>
    </lineage>
</organism>
<feature type="region of interest" description="Disordered" evidence="6">
    <location>
        <begin position="126"/>
        <end position="156"/>
    </location>
</feature>
<evidence type="ECO:0000313" key="9">
    <source>
        <dbReference type="Proteomes" id="UP001157125"/>
    </source>
</evidence>
<dbReference type="SMART" id="SM00387">
    <property type="entry name" value="HATPase_c"/>
    <property type="match status" value="1"/>
</dbReference>
<feature type="domain" description="Histidine kinase" evidence="7">
    <location>
        <begin position="40"/>
        <end position="148"/>
    </location>
</feature>
<keyword evidence="3" id="KW-0808">Transferase</keyword>
<dbReference type="Proteomes" id="UP001157125">
    <property type="component" value="Unassembled WGS sequence"/>
</dbReference>
<evidence type="ECO:0000256" key="6">
    <source>
        <dbReference type="SAM" id="MobiDB-lite"/>
    </source>
</evidence>
<dbReference type="PROSITE" id="PS50109">
    <property type="entry name" value="HIS_KIN"/>
    <property type="match status" value="1"/>
</dbReference>
<evidence type="ECO:0000256" key="2">
    <source>
        <dbReference type="ARBA" id="ARBA00012438"/>
    </source>
</evidence>
<protein>
    <recommendedName>
        <fullName evidence="2">histidine kinase</fullName>
        <ecNumber evidence="2">2.7.13.3</ecNumber>
    </recommendedName>
</protein>
<evidence type="ECO:0000256" key="3">
    <source>
        <dbReference type="ARBA" id="ARBA00022679"/>
    </source>
</evidence>
<dbReference type="InterPro" id="IPR004358">
    <property type="entry name" value="Sig_transdc_His_kin-like_C"/>
</dbReference>
<reference evidence="9" key="1">
    <citation type="journal article" date="2019" name="Int. J. Syst. Evol. Microbiol.">
        <title>The Global Catalogue of Microorganisms (GCM) 10K type strain sequencing project: providing services to taxonomists for standard genome sequencing and annotation.</title>
        <authorList>
            <consortium name="The Broad Institute Genomics Platform"/>
            <consortium name="The Broad Institute Genome Sequencing Center for Infectious Disease"/>
            <person name="Wu L."/>
            <person name="Ma J."/>
        </authorList>
    </citation>
    <scope>NUCLEOTIDE SEQUENCE [LARGE SCALE GENOMIC DNA]</scope>
    <source>
        <strain evidence="9">NBRC 112299</strain>
    </source>
</reference>
<dbReference type="PANTHER" id="PTHR43711:SF28">
    <property type="entry name" value="SENSOR HISTIDINE KINASE YXDK"/>
    <property type="match status" value="1"/>
</dbReference>
<dbReference type="Pfam" id="PF02518">
    <property type="entry name" value="HATPase_c"/>
    <property type="match status" value="1"/>
</dbReference>
<evidence type="ECO:0000256" key="1">
    <source>
        <dbReference type="ARBA" id="ARBA00000085"/>
    </source>
</evidence>
<sequence length="156" mass="16524">MSPAPVDVRDLTEAVFDKAAALGARRWVLDEAADAVAPLDRDRVTQAWLQLASNAVRFSDDDSEVGIGSRIGDECIELWVRDNGVGVPEDAQSRIFTRFAQADAVRRDGSGLGLSIVTAIARGHGGHASVSSREGEGSTFTLTLPLTGSDQDNTDA</sequence>
<evidence type="ECO:0000256" key="4">
    <source>
        <dbReference type="ARBA" id="ARBA00022777"/>
    </source>
</evidence>
<dbReference type="CDD" id="cd00075">
    <property type="entry name" value="HATPase"/>
    <property type="match status" value="1"/>
</dbReference>
<dbReference type="PRINTS" id="PR00344">
    <property type="entry name" value="BCTRLSENSOR"/>
</dbReference>
<evidence type="ECO:0000313" key="8">
    <source>
        <dbReference type="EMBL" id="GMA33879.1"/>
    </source>
</evidence>
<dbReference type="InterPro" id="IPR003594">
    <property type="entry name" value="HATPase_dom"/>
</dbReference>